<dbReference type="InterPro" id="IPR024185">
    <property type="entry name" value="FTHF_cligase-like_sf"/>
</dbReference>
<keyword evidence="2 4" id="KW-0547">Nucleotide-binding</keyword>
<dbReference type="RefSeq" id="WP_150336521.1">
    <property type="nucleotide sequence ID" value="NZ_JAERIX010000056.1"/>
</dbReference>
<evidence type="ECO:0000313" key="6">
    <source>
        <dbReference type="Proteomes" id="UP000323707"/>
    </source>
</evidence>
<evidence type="ECO:0000256" key="4">
    <source>
        <dbReference type="RuleBase" id="RU361279"/>
    </source>
</evidence>
<evidence type="ECO:0000256" key="2">
    <source>
        <dbReference type="ARBA" id="ARBA00022741"/>
    </source>
</evidence>
<dbReference type="GO" id="GO:0009396">
    <property type="term" value="P:folic acid-containing compound biosynthetic process"/>
    <property type="evidence" value="ECO:0007669"/>
    <property type="project" value="TreeGrafter"/>
</dbReference>
<dbReference type="PANTHER" id="PTHR23407">
    <property type="entry name" value="ATPASE INHIBITOR/5-FORMYLTETRAHYDROFOLATE CYCLO-LIGASE"/>
    <property type="match status" value="1"/>
</dbReference>
<dbReference type="AlphaFoldDB" id="A0A5M9QTF0"/>
<dbReference type="InterPro" id="IPR002698">
    <property type="entry name" value="FTHF_cligase"/>
</dbReference>
<dbReference type="EC" id="6.3.3.2" evidence="4"/>
<reference evidence="5 6" key="1">
    <citation type="submission" date="2019-09" db="EMBL/GenBank/DDBJ databases">
        <title>Draft genome sequence of various Type strains from the CCUG.</title>
        <authorList>
            <person name="Pineiro-Iglesias B."/>
            <person name="Tunovic T."/>
            <person name="Unosson C."/>
            <person name="Inganas E."/>
            <person name="Ohlen M."/>
            <person name="Cardew S."/>
            <person name="Jensie-Markopoulos S."/>
            <person name="Salva-Serra F."/>
            <person name="Jaen-Luchoro D."/>
            <person name="Karlsson R."/>
            <person name="Svensson-Stadler L."/>
            <person name="Chun J."/>
            <person name="Moore E."/>
        </authorList>
    </citation>
    <scope>NUCLEOTIDE SEQUENCE [LARGE SCALE GENOMIC DNA]</scope>
    <source>
        <strain evidence="5 6">CCUG 32756T</strain>
    </source>
</reference>
<keyword evidence="4" id="KW-0460">Magnesium</keyword>
<organism evidence="5 6">
    <name type="scientific">Helicobacter canis</name>
    <dbReference type="NCBI Taxonomy" id="29419"/>
    <lineage>
        <taxon>Bacteria</taxon>
        <taxon>Pseudomonadati</taxon>
        <taxon>Campylobacterota</taxon>
        <taxon>Epsilonproteobacteria</taxon>
        <taxon>Campylobacterales</taxon>
        <taxon>Helicobacteraceae</taxon>
        <taxon>Helicobacter</taxon>
    </lineage>
</organism>
<dbReference type="NCBIfam" id="TIGR02727">
    <property type="entry name" value="MTHFS_bact"/>
    <property type="match status" value="1"/>
</dbReference>
<dbReference type="SUPFAM" id="SSF100950">
    <property type="entry name" value="NagB/RpiA/CoA transferase-like"/>
    <property type="match status" value="1"/>
</dbReference>
<evidence type="ECO:0000256" key="3">
    <source>
        <dbReference type="ARBA" id="ARBA00022840"/>
    </source>
</evidence>
<gene>
    <name evidence="5" type="ORF">F4V45_00155</name>
</gene>
<dbReference type="GO" id="GO:0005524">
    <property type="term" value="F:ATP binding"/>
    <property type="evidence" value="ECO:0007669"/>
    <property type="project" value="UniProtKB-KW"/>
</dbReference>
<keyword evidence="5" id="KW-0436">Ligase</keyword>
<dbReference type="GO" id="GO:0035999">
    <property type="term" value="P:tetrahydrofolate interconversion"/>
    <property type="evidence" value="ECO:0007669"/>
    <property type="project" value="TreeGrafter"/>
</dbReference>
<accession>A0A5M9QTF0</accession>
<dbReference type="Gene3D" id="3.40.50.10420">
    <property type="entry name" value="NagB/RpiA/CoA transferase-like"/>
    <property type="match status" value="1"/>
</dbReference>
<dbReference type="GO" id="GO:0046872">
    <property type="term" value="F:metal ion binding"/>
    <property type="evidence" value="ECO:0007669"/>
    <property type="project" value="UniProtKB-KW"/>
</dbReference>
<evidence type="ECO:0000256" key="1">
    <source>
        <dbReference type="ARBA" id="ARBA00010638"/>
    </source>
</evidence>
<name>A0A5M9QTF0_9HELI</name>
<comment type="catalytic activity">
    <reaction evidence="4">
        <text>(6S)-5-formyl-5,6,7,8-tetrahydrofolate + ATP = (6R)-5,10-methenyltetrahydrofolate + ADP + phosphate</text>
        <dbReference type="Rhea" id="RHEA:10488"/>
        <dbReference type="ChEBI" id="CHEBI:30616"/>
        <dbReference type="ChEBI" id="CHEBI:43474"/>
        <dbReference type="ChEBI" id="CHEBI:57455"/>
        <dbReference type="ChEBI" id="CHEBI:57457"/>
        <dbReference type="ChEBI" id="CHEBI:456216"/>
        <dbReference type="EC" id="6.3.3.2"/>
    </reaction>
</comment>
<comment type="cofactor">
    <cofactor evidence="4">
        <name>Mg(2+)</name>
        <dbReference type="ChEBI" id="CHEBI:18420"/>
    </cofactor>
</comment>
<keyword evidence="4" id="KW-0479">Metal-binding</keyword>
<protein>
    <recommendedName>
        <fullName evidence="4">5-formyltetrahydrofolate cyclo-ligase</fullName>
        <ecNumber evidence="4">6.3.3.2</ecNumber>
    </recommendedName>
</protein>
<keyword evidence="3 4" id="KW-0067">ATP-binding</keyword>
<dbReference type="InterPro" id="IPR037171">
    <property type="entry name" value="NagB/RpiA_transferase-like"/>
</dbReference>
<comment type="caution">
    <text evidence="5">The sequence shown here is derived from an EMBL/GenBank/DDBJ whole genome shotgun (WGS) entry which is preliminary data.</text>
</comment>
<dbReference type="Pfam" id="PF01812">
    <property type="entry name" value="5-FTHF_cyc-lig"/>
    <property type="match status" value="1"/>
</dbReference>
<dbReference type="PANTHER" id="PTHR23407:SF1">
    <property type="entry name" value="5-FORMYLTETRAHYDROFOLATE CYCLO-LIGASE"/>
    <property type="match status" value="1"/>
</dbReference>
<dbReference type="Proteomes" id="UP000323707">
    <property type="component" value="Unassembled WGS sequence"/>
</dbReference>
<dbReference type="EMBL" id="VXKE01000001">
    <property type="protein sequence ID" value="KAA8711431.1"/>
    <property type="molecule type" value="Genomic_DNA"/>
</dbReference>
<sequence length="241" mass="27739">MSLDSRGCGALPIYPISAHTSRAFASKRDFRLFAKSFAYAFAKIPSRYASLKLCAYLESLITRQDFRHIALFYPLPHEPDILPLLKKLKRHKSRQVFLPTMQGLKVKMLPYRLPLVQNHLGIFEPKLSYQHSRKIDFVLIPSLGIDMAFGRIGMGKGVYDRSFSPRSSSPYRVFVSQNLHISSTYITQGFDINAHEYISYTLKIRNVRGFYNVVDSSHRVSRIRASCRVKRLSSVQKVFRS</sequence>
<evidence type="ECO:0000313" key="5">
    <source>
        <dbReference type="EMBL" id="KAA8711431.1"/>
    </source>
</evidence>
<comment type="similarity">
    <text evidence="1 4">Belongs to the 5-formyltetrahydrofolate cyclo-ligase family.</text>
</comment>
<proteinExistence type="inferred from homology"/>
<dbReference type="GO" id="GO:0030272">
    <property type="term" value="F:5-formyltetrahydrofolate cyclo-ligase activity"/>
    <property type="evidence" value="ECO:0007669"/>
    <property type="project" value="UniProtKB-EC"/>
</dbReference>